<feature type="region of interest" description="Disordered" evidence="7">
    <location>
        <begin position="220"/>
        <end position="245"/>
    </location>
</feature>
<evidence type="ECO:0000313" key="10">
    <source>
        <dbReference type="EMBL" id="CUS40268.1"/>
    </source>
</evidence>
<evidence type="ECO:0000256" key="2">
    <source>
        <dbReference type="ARBA" id="ARBA00022603"/>
    </source>
</evidence>
<evidence type="ECO:0000256" key="3">
    <source>
        <dbReference type="ARBA" id="ARBA00022679"/>
    </source>
</evidence>
<dbReference type="SUPFAM" id="SSF75217">
    <property type="entry name" value="alpha/beta knot"/>
    <property type="match status" value="1"/>
</dbReference>
<evidence type="ECO:0000256" key="7">
    <source>
        <dbReference type="SAM" id="MobiDB-lite"/>
    </source>
</evidence>
<evidence type="ECO:0000259" key="9">
    <source>
        <dbReference type="Pfam" id="PF12105"/>
    </source>
</evidence>
<organism evidence="10">
    <name type="scientific">hydrothermal vent metagenome</name>
    <dbReference type="NCBI Taxonomy" id="652676"/>
    <lineage>
        <taxon>unclassified sequences</taxon>
        <taxon>metagenomes</taxon>
        <taxon>ecological metagenomes</taxon>
    </lineage>
</organism>
<dbReference type="InterPro" id="IPR029026">
    <property type="entry name" value="tRNA_m1G_MTases_N"/>
</dbReference>
<feature type="domain" description="tRNA/rRNA methyltransferase SpoU type" evidence="8">
    <location>
        <begin position="20"/>
        <end position="158"/>
    </location>
</feature>
<gene>
    <name evidence="10" type="ORF">MGWOODY_Tha959</name>
</gene>
<evidence type="ECO:0000259" key="8">
    <source>
        <dbReference type="Pfam" id="PF00588"/>
    </source>
</evidence>
<proteinExistence type="inferred from homology"/>
<evidence type="ECO:0000256" key="5">
    <source>
        <dbReference type="ARBA" id="ARBA00022694"/>
    </source>
</evidence>
<dbReference type="PANTHER" id="PTHR43453:SF1">
    <property type="entry name" value="TRNA_RRNA METHYLTRANSFERASE SPOU TYPE DOMAIN-CONTAINING PROTEIN"/>
    <property type="match status" value="1"/>
</dbReference>
<keyword evidence="2 10" id="KW-0489">Methyltransferase</keyword>
<dbReference type="InterPro" id="IPR033671">
    <property type="entry name" value="TrmH"/>
</dbReference>
<reference evidence="10" key="1">
    <citation type="submission" date="2015-10" db="EMBL/GenBank/DDBJ databases">
        <authorList>
            <person name="Gilbert D.G."/>
        </authorList>
    </citation>
    <scope>NUCLEOTIDE SEQUENCE</scope>
</reference>
<dbReference type="EMBL" id="CZQC01000006">
    <property type="protein sequence ID" value="CUS40268.1"/>
    <property type="molecule type" value="Genomic_DNA"/>
</dbReference>
<keyword evidence="1" id="KW-0820">tRNA-binding</keyword>
<dbReference type="GO" id="GO:0141100">
    <property type="term" value="F:tRNA (guanine(18)-2'-O)-methyltransferase activity"/>
    <property type="evidence" value="ECO:0007669"/>
    <property type="project" value="UniProtKB-EC"/>
</dbReference>
<dbReference type="CDD" id="cd18092">
    <property type="entry name" value="SpoU-like_TrmH"/>
    <property type="match status" value="1"/>
</dbReference>
<keyword evidence="6" id="KW-0694">RNA-binding</keyword>
<dbReference type="InterPro" id="IPR001537">
    <property type="entry name" value="SpoU_MeTrfase"/>
</dbReference>
<dbReference type="HAMAP" id="MF_02060">
    <property type="entry name" value="tRNA_methyltr_TrmH"/>
    <property type="match status" value="1"/>
</dbReference>
<dbReference type="PANTHER" id="PTHR43453">
    <property type="entry name" value="RRNA METHYLASE-LIKE"/>
    <property type="match status" value="1"/>
</dbReference>
<keyword evidence="4" id="KW-0949">S-adenosyl-L-methionine</keyword>
<dbReference type="Gene3D" id="3.40.1280.10">
    <property type="match status" value="1"/>
</dbReference>
<dbReference type="Pfam" id="PF00588">
    <property type="entry name" value="SpoU_methylase"/>
    <property type="match status" value="1"/>
</dbReference>
<dbReference type="GO" id="GO:0002938">
    <property type="term" value="P:tRNA guanine ribose methylation"/>
    <property type="evidence" value="ECO:0007669"/>
    <property type="project" value="TreeGrafter"/>
</dbReference>
<dbReference type="AlphaFoldDB" id="A0A160TA43"/>
<feature type="domain" description="RNA methyltransferase SpoU/TrmH type C-terminal" evidence="9">
    <location>
        <begin position="164"/>
        <end position="215"/>
    </location>
</feature>
<dbReference type="NCBIfam" id="NF008295">
    <property type="entry name" value="PRK11081.1"/>
    <property type="match status" value="1"/>
</dbReference>
<protein>
    <submittedName>
        <fullName evidence="10">tRNA (Guanosine(18)-2'-O)-methyltransferase</fullName>
        <ecNumber evidence="10">2.1.1.34</ecNumber>
    </submittedName>
</protein>
<dbReference type="InterPro" id="IPR029028">
    <property type="entry name" value="Alpha/beta_knot_MTases"/>
</dbReference>
<evidence type="ECO:0000256" key="1">
    <source>
        <dbReference type="ARBA" id="ARBA00022555"/>
    </source>
</evidence>
<keyword evidence="5" id="KW-0819">tRNA processing</keyword>
<sequence length="245" mass="27538">MTPERLERIQTTLNKRQPDLTVITDEVYKPHNLSAIARTCDAVGIPEIHCVWPTDAYRLKASSTAGSSDWIKVNTHDSIAAGINSLKDRGMKVVAAHLTDRAIDYREYDFTQPTALLMGTEQEGVSDIASEMADEHIVIPMQGMVRSFNVSVAAAIILNEAQNQRQKAGMYDQRRLPDDVYQTLLFEWSQPSILHLCRKHDLPYPKLREDGELLDPQGFSEQVNASHRAKKLRRSNAIAAAKNRS</sequence>
<dbReference type="GO" id="GO:0000049">
    <property type="term" value="F:tRNA binding"/>
    <property type="evidence" value="ECO:0007669"/>
    <property type="project" value="UniProtKB-KW"/>
</dbReference>
<dbReference type="Pfam" id="PF12105">
    <property type="entry name" value="SpoU_methylas_C"/>
    <property type="match status" value="1"/>
</dbReference>
<dbReference type="InterPro" id="IPR022724">
    <property type="entry name" value="rRNA_MeTrfase_SpoU_C"/>
</dbReference>
<evidence type="ECO:0000256" key="4">
    <source>
        <dbReference type="ARBA" id="ARBA00022691"/>
    </source>
</evidence>
<dbReference type="EC" id="2.1.1.34" evidence="10"/>
<name>A0A160TA43_9ZZZZ</name>
<keyword evidence="3 10" id="KW-0808">Transferase</keyword>
<evidence type="ECO:0000256" key="6">
    <source>
        <dbReference type="ARBA" id="ARBA00022884"/>
    </source>
</evidence>
<accession>A0A160TA43</accession>